<keyword evidence="3" id="KW-1185">Reference proteome</keyword>
<proteinExistence type="predicted"/>
<dbReference type="Proteomes" id="UP001156441">
    <property type="component" value="Unassembled WGS sequence"/>
</dbReference>
<accession>A0ABT2J9B0</accession>
<dbReference type="InterPro" id="IPR036513">
    <property type="entry name" value="STAS_dom_sf"/>
</dbReference>
<organism evidence="2 3">
    <name type="scientific">Actinophytocola gossypii</name>
    <dbReference type="NCBI Taxonomy" id="2812003"/>
    <lineage>
        <taxon>Bacteria</taxon>
        <taxon>Bacillati</taxon>
        <taxon>Actinomycetota</taxon>
        <taxon>Actinomycetes</taxon>
        <taxon>Pseudonocardiales</taxon>
        <taxon>Pseudonocardiaceae</taxon>
    </lineage>
</organism>
<reference evidence="2 3" key="1">
    <citation type="submission" date="2021-02" db="EMBL/GenBank/DDBJ databases">
        <title>Actinophytocola xerophila sp. nov., isolated from soil of cotton cropping field.</title>
        <authorList>
            <person name="Huang R."/>
            <person name="Chen X."/>
            <person name="Ge X."/>
            <person name="Liu W."/>
        </authorList>
    </citation>
    <scope>NUCLEOTIDE SEQUENCE [LARGE SCALE GENOMIC DNA]</scope>
    <source>
        <strain evidence="2 3">S1-96</strain>
    </source>
</reference>
<evidence type="ECO:0000259" key="1">
    <source>
        <dbReference type="PROSITE" id="PS50801"/>
    </source>
</evidence>
<dbReference type="PROSITE" id="PS50801">
    <property type="entry name" value="STAS"/>
    <property type="match status" value="1"/>
</dbReference>
<dbReference type="EMBL" id="JAFFZE010000012">
    <property type="protein sequence ID" value="MCT2584451.1"/>
    <property type="molecule type" value="Genomic_DNA"/>
</dbReference>
<evidence type="ECO:0000313" key="2">
    <source>
        <dbReference type="EMBL" id="MCT2584451.1"/>
    </source>
</evidence>
<name>A0ABT2J9B0_9PSEU</name>
<sequence>MSALPVSAICAYDATELGPATDELVCLHPFTCPDAGPFRLYADDPPAFAVSGELDLAGEALFGTTLRRTLPLSATQGPIVIDGRGLEFVDHRGLRHLDRHLTRVGTTAVLWTESDLLRRVAGILELSSLRVTGPGE</sequence>
<dbReference type="InterPro" id="IPR002645">
    <property type="entry name" value="STAS_dom"/>
</dbReference>
<evidence type="ECO:0000313" key="3">
    <source>
        <dbReference type="Proteomes" id="UP001156441"/>
    </source>
</evidence>
<gene>
    <name evidence="2" type="ORF">JT362_15095</name>
</gene>
<protein>
    <recommendedName>
        <fullName evidence="1">STAS domain-containing protein</fullName>
    </recommendedName>
</protein>
<comment type="caution">
    <text evidence="2">The sequence shown here is derived from an EMBL/GenBank/DDBJ whole genome shotgun (WGS) entry which is preliminary data.</text>
</comment>
<dbReference type="Gene3D" id="3.30.750.24">
    <property type="entry name" value="STAS domain"/>
    <property type="match status" value="1"/>
</dbReference>
<dbReference type="SUPFAM" id="SSF52091">
    <property type="entry name" value="SpoIIaa-like"/>
    <property type="match status" value="1"/>
</dbReference>
<feature type="domain" description="STAS" evidence="1">
    <location>
        <begin position="48"/>
        <end position="136"/>
    </location>
</feature>